<keyword evidence="3" id="KW-1185">Reference proteome</keyword>
<dbReference type="Pfam" id="PF24298">
    <property type="entry name" value="DUF7482"/>
    <property type="match status" value="1"/>
</dbReference>
<evidence type="ECO:0000313" key="3">
    <source>
        <dbReference type="Proteomes" id="UP000196239"/>
    </source>
</evidence>
<gene>
    <name evidence="2" type="ORF">NDEV_2083</name>
</gene>
<feature type="domain" description="DUF7482" evidence="1">
    <location>
        <begin position="190"/>
        <end position="459"/>
    </location>
</feature>
<protein>
    <recommendedName>
        <fullName evidence="1">DUF7482 domain-containing protein</fullName>
    </recommendedName>
</protein>
<organism evidence="2 3">
    <name type="scientific">Nitrosotalea devaniterrae</name>
    <dbReference type="NCBI Taxonomy" id="1078905"/>
    <lineage>
        <taxon>Archaea</taxon>
        <taxon>Nitrososphaerota</taxon>
        <taxon>Nitrososphaeria</taxon>
        <taxon>Nitrosotaleales</taxon>
        <taxon>Nitrosotaleaceae</taxon>
        <taxon>Nitrosotalea</taxon>
    </lineage>
</organism>
<dbReference type="KEGG" id="ndv:NDEV_2083"/>
<name>A0A128A655_9ARCH</name>
<reference evidence="3" key="1">
    <citation type="submission" date="2015-10" db="EMBL/GenBank/DDBJ databases">
        <authorList>
            <person name="Lehtovirta-Morley L.E."/>
            <person name="Vieille C."/>
        </authorList>
    </citation>
    <scope>NUCLEOTIDE SEQUENCE [LARGE SCALE GENOMIC DNA]</scope>
</reference>
<dbReference type="Proteomes" id="UP000196239">
    <property type="component" value="Chromosome 1"/>
</dbReference>
<evidence type="ECO:0000313" key="2">
    <source>
        <dbReference type="EMBL" id="CUR52845.1"/>
    </source>
</evidence>
<proteinExistence type="predicted"/>
<dbReference type="InterPro" id="IPR055905">
    <property type="entry name" value="DUF7482"/>
</dbReference>
<dbReference type="EMBL" id="LN890280">
    <property type="protein sequence ID" value="CUR52845.1"/>
    <property type="molecule type" value="Genomic_DNA"/>
</dbReference>
<sequence length="483" mass="51861">MNRLLLLAIVVIVGGLIASLSLFNDQLANAGSTKKIQFTQTITSTPDPGIGHSNEQMAIVLPPNSGSIYHGSITYSSSQPVQVVVLHQIDKSDAKGQPTWTVDGNTLYAQTIIDPNSTGGSLDFTGSAIGLHSINSSQFTATVSVDGWIRVTTPEIIQSTVTTPPAENYTIKFAKSTIPVQIPMHEGTVDGKTVYYIITDSSNNLVANTISSNQNWKVQLSPVLAHVPSISYGNIFIFTNGITGNGTRGYQDDVLSFTPSDKQYSPLNKVIEVSWDVGRGPFILNSTKAILDANMTGKIKLTVTDTILNTPEVIWDGGALNVRTNKILLDTTSYQNGQVLDVNVDNMTATFVGHRGWGPDGKTIYYIITSGTPEGPAQTMKVQNVPLLSILGSSARDVYQFANGLQGAGPFGYQEGISGAQPGDSTYSPICKISIITWNDPQNVKVLENKNDIDSEKSTGNITVQEATTLDKNYILDCPIVNP</sequence>
<dbReference type="AlphaFoldDB" id="A0A128A655"/>
<accession>A0A128A655</accession>
<evidence type="ECO:0000259" key="1">
    <source>
        <dbReference type="Pfam" id="PF24298"/>
    </source>
</evidence>